<evidence type="ECO:0000256" key="2">
    <source>
        <dbReference type="SAM" id="Phobius"/>
    </source>
</evidence>
<reference evidence="4" key="2">
    <citation type="submission" date="2020-09" db="EMBL/GenBank/DDBJ databases">
        <authorList>
            <person name="Sun Q."/>
            <person name="Ohkuma M."/>
        </authorList>
    </citation>
    <scope>NUCLEOTIDE SEQUENCE</scope>
    <source>
        <strain evidence="4">JCM 4790</strain>
    </source>
</reference>
<accession>A0A918KCX8</accession>
<gene>
    <name evidence="4" type="ORF">GCM10010358_09560</name>
</gene>
<feature type="transmembrane region" description="Helical" evidence="2">
    <location>
        <begin position="82"/>
        <end position="109"/>
    </location>
</feature>
<dbReference type="InterPro" id="IPR012495">
    <property type="entry name" value="TadE-like_dom"/>
</dbReference>
<dbReference type="EMBL" id="BMVU01000002">
    <property type="protein sequence ID" value="GGX57515.1"/>
    <property type="molecule type" value="Genomic_DNA"/>
</dbReference>
<keyword evidence="2" id="KW-1133">Transmembrane helix</keyword>
<dbReference type="AlphaFoldDB" id="A0A918KCX8"/>
<organism evidence="4 5">
    <name type="scientific">Streptomyces minutiscleroticus</name>
    <dbReference type="NCBI Taxonomy" id="68238"/>
    <lineage>
        <taxon>Bacteria</taxon>
        <taxon>Bacillati</taxon>
        <taxon>Actinomycetota</taxon>
        <taxon>Actinomycetes</taxon>
        <taxon>Kitasatosporales</taxon>
        <taxon>Streptomycetaceae</taxon>
        <taxon>Streptomyces</taxon>
    </lineage>
</organism>
<proteinExistence type="predicted"/>
<reference evidence="4" key="1">
    <citation type="journal article" date="2014" name="Int. J. Syst. Evol. Microbiol.">
        <title>Complete genome sequence of Corynebacterium casei LMG S-19264T (=DSM 44701T), isolated from a smear-ripened cheese.</title>
        <authorList>
            <consortium name="US DOE Joint Genome Institute (JGI-PGF)"/>
            <person name="Walter F."/>
            <person name="Albersmeier A."/>
            <person name="Kalinowski J."/>
            <person name="Ruckert C."/>
        </authorList>
    </citation>
    <scope>NUCLEOTIDE SEQUENCE</scope>
    <source>
        <strain evidence="4">JCM 4790</strain>
    </source>
</reference>
<keyword evidence="2" id="KW-0812">Transmembrane</keyword>
<protein>
    <recommendedName>
        <fullName evidence="3">TadE-like domain-containing protein</fullName>
    </recommendedName>
</protein>
<keyword evidence="5" id="KW-1185">Reference proteome</keyword>
<evidence type="ECO:0000313" key="5">
    <source>
        <dbReference type="Proteomes" id="UP000619244"/>
    </source>
</evidence>
<feature type="domain" description="TadE-like" evidence="3">
    <location>
        <begin position="79"/>
        <end position="121"/>
    </location>
</feature>
<comment type="caution">
    <text evidence="4">The sequence shown here is derived from an EMBL/GenBank/DDBJ whole genome shotgun (WGS) entry which is preliminary data.</text>
</comment>
<feature type="region of interest" description="Disordered" evidence="1">
    <location>
        <begin position="23"/>
        <end position="76"/>
    </location>
</feature>
<name>A0A918KCX8_9ACTN</name>
<evidence type="ECO:0000256" key="1">
    <source>
        <dbReference type="SAM" id="MobiDB-lite"/>
    </source>
</evidence>
<sequence>MTGRAVRTVWAVRAVRVTRAGWPAGRAAGRPRSRTESSGHGHGHGHGHGCGRDRACGRTPRRAVRTAGAATRRPRGDRGVSMLEFAGFLPVLLVIGMAAIQLGLVGYAANQAGSGARAAARVASQEGGDGAAAGRASVSGWLKPQVGIGAGASDSTRATVQVQVPSLVPFLGGPWTLERSATMPDDTDD</sequence>
<keyword evidence="2" id="KW-0472">Membrane</keyword>
<dbReference type="Pfam" id="PF07811">
    <property type="entry name" value="TadE"/>
    <property type="match status" value="1"/>
</dbReference>
<dbReference type="Proteomes" id="UP000619244">
    <property type="component" value="Unassembled WGS sequence"/>
</dbReference>
<evidence type="ECO:0000313" key="4">
    <source>
        <dbReference type="EMBL" id="GGX57515.1"/>
    </source>
</evidence>
<evidence type="ECO:0000259" key="3">
    <source>
        <dbReference type="Pfam" id="PF07811"/>
    </source>
</evidence>